<evidence type="ECO:0000313" key="9">
    <source>
        <dbReference type="Proteomes" id="UP000494260"/>
    </source>
</evidence>
<keyword evidence="3" id="KW-1003">Cell membrane</keyword>
<dbReference type="PANTHER" id="PTHR33452:SF1">
    <property type="entry name" value="INNER MEMBRANE PROTEIN YPHA-RELATED"/>
    <property type="match status" value="1"/>
</dbReference>
<dbReference type="GO" id="GO:0005886">
    <property type="term" value="C:plasma membrane"/>
    <property type="evidence" value="ECO:0007669"/>
    <property type="project" value="UniProtKB-SubCell"/>
</dbReference>
<feature type="transmembrane region" description="Helical" evidence="7">
    <location>
        <begin position="117"/>
        <end position="138"/>
    </location>
</feature>
<dbReference type="Pfam" id="PF07681">
    <property type="entry name" value="DoxX"/>
    <property type="match status" value="1"/>
</dbReference>
<protein>
    <submittedName>
        <fullName evidence="8">Membrane protein</fullName>
    </submittedName>
</protein>
<dbReference type="Proteomes" id="UP000494260">
    <property type="component" value="Unassembled WGS sequence"/>
</dbReference>
<feature type="transmembrane region" description="Helical" evidence="7">
    <location>
        <begin position="78"/>
        <end position="97"/>
    </location>
</feature>
<evidence type="ECO:0000256" key="1">
    <source>
        <dbReference type="ARBA" id="ARBA00004651"/>
    </source>
</evidence>
<keyword evidence="6 7" id="KW-0472">Membrane</keyword>
<organism evidence="8 9">
    <name type="scientific">Burkholderia lata (strain ATCC 17760 / DSM 23089 / LMG 22485 / NCIMB 9086 / R18194 / 383)</name>
    <dbReference type="NCBI Taxonomy" id="482957"/>
    <lineage>
        <taxon>Bacteria</taxon>
        <taxon>Pseudomonadati</taxon>
        <taxon>Pseudomonadota</taxon>
        <taxon>Betaproteobacteria</taxon>
        <taxon>Burkholderiales</taxon>
        <taxon>Burkholderiaceae</taxon>
        <taxon>Burkholderia</taxon>
        <taxon>Burkholderia cepacia complex</taxon>
    </lineage>
</organism>
<name>A0A6P2TP15_BURL3</name>
<dbReference type="EMBL" id="CABVQH010000004">
    <property type="protein sequence ID" value="VWC62372.1"/>
    <property type="molecule type" value="Genomic_DNA"/>
</dbReference>
<feature type="transmembrane region" description="Helical" evidence="7">
    <location>
        <begin position="50"/>
        <end position="71"/>
    </location>
</feature>
<reference evidence="8 9" key="1">
    <citation type="submission" date="2019-09" db="EMBL/GenBank/DDBJ databases">
        <authorList>
            <person name="Depoorter E."/>
        </authorList>
    </citation>
    <scope>NUCLEOTIDE SEQUENCE [LARGE SCALE GENOMIC DNA]</scope>
    <source>
        <strain evidence="8">R-18109</strain>
    </source>
</reference>
<keyword evidence="5 7" id="KW-1133">Transmembrane helix</keyword>
<comment type="subcellular location">
    <subcellularLocation>
        <location evidence="1">Cell membrane</location>
        <topology evidence="1">Multi-pass membrane protein</topology>
    </subcellularLocation>
</comment>
<evidence type="ECO:0000256" key="6">
    <source>
        <dbReference type="ARBA" id="ARBA00023136"/>
    </source>
</evidence>
<accession>A0A6P2TP15</accession>
<evidence type="ECO:0000256" key="4">
    <source>
        <dbReference type="ARBA" id="ARBA00022692"/>
    </source>
</evidence>
<evidence type="ECO:0000256" key="3">
    <source>
        <dbReference type="ARBA" id="ARBA00022475"/>
    </source>
</evidence>
<sequence length="152" mass="16124">MGEAFFERHRDVAILLARVLMMILMLRFGIEKAFSVHATVGMMAQYGLPFPSMAAAATIAVECGVAALLVAGFCTRPLAVVMAAYTLGTALVAHRYWTMSGGAVMANMINFYKNLSIVGGLLLLAVTGAGRFSVDGVAATRARASGRRFDSN</sequence>
<evidence type="ECO:0000256" key="7">
    <source>
        <dbReference type="SAM" id="Phobius"/>
    </source>
</evidence>
<keyword evidence="4 7" id="KW-0812">Transmembrane</keyword>
<gene>
    <name evidence="8" type="ORF">BLA18109_01780</name>
</gene>
<comment type="similarity">
    <text evidence="2">Belongs to the DoxX family.</text>
</comment>
<evidence type="ECO:0000313" key="8">
    <source>
        <dbReference type="EMBL" id="VWC62372.1"/>
    </source>
</evidence>
<dbReference type="RefSeq" id="WP_174950120.1">
    <property type="nucleotide sequence ID" value="NZ_CABVQH010000004.1"/>
</dbReference>
<dbReference type="InterPro" id="IPR032808">
    <property type="entry name" value="DoxX"/>
</dbReference>
<evidence type="ECO:0000256" key="2">
    <source>
        <dbReference type="ARBA" id="ARBA00006679"/>
    </source>
</evidence>
<dbReference type="AlphaFoldDB" id="A0A6P2TP15"/>
<proteinExistence type="inferred from homology"/>
<dbReference type="PANTHER" id="PTHR33452">
    <property type="entry name" value="OXIDOREDUCTASE CATD-RELATED"/>
    <property type="match status" value="1"/>
</dbReference>
<feature type="transmembrane region" description="Helical" evidence="7">
    <location>
        <begin position="12"/>
        <end position="30"/>
    </location>
</feature>
<dbReference type="InterPro" id="IPR051907">
    <property type="entry name" value="DoxX-like_oxidoreductase"/>
</dbReference>
<evidence type="ECO:0000256" key="5">
    <source>
        <dbReference type="ARBA" id="ARBA00022989"/>
    </source>
</evidence>